<evidence type="ECO:0000259" key="13">
    <source>
        <dbReference type="PROSITE" id="PS50879"/>
    </source>
</evidence>
<evidence type="ECO:0000256" key="4">
    <source>
        <dbReference type="ARBA" id="ARBA00005300"/>
    </source>
</evidence>
<name>A0A310ST35_9HYME</name>
<dbReference type="GO" id="GO:0046872">
    <property type="term" value="F:metal ion binding"/>
    <property type="evidence" value="ECO:0007669"/>
    <property type="project" value="UniProtKB-KW"/>
</dbReference>
<evidence type="ECO:0000256" key="10">
    <source>
        <dbReference type="ARBA" id="ARBA00022801"/>
    </source>
</evidence>
<organism evidence="14 15">
    <name type="scientific">Eufriesea mexicana</name>
    <dbReference type="NCBI Taxonomy" id="516756"/>
    <lineage>
        <taxon>Eukaryota</taxon>
        <taxon>Metazoa</taxon>
        <taxon>Ecdysozoa</taxon>
        <taxon>Arthropoda</taxon>
        <taxon>Hexapoda</taxon>
        <taxon>Insecta</taxon>
        <taxon>Pterygota</taxon>
        <taxon>Neoptera</taxon>
        <taxon>Endopterygota</taxon>
        <taxon>Hymenoptera</taxon>
        <taxon>Apocrita</taxon>
        <taxon>Aculeata</taxon>
        <taxon>Apoidea</taxon>
        <taxon>Anthophila</taxon>
        <taxon>Apidae</taxon>
        <taxon>Eufriesea</taxon>
    </lineage>
</organism>
<evidence type="ECO:0000256" key="5">
    <source>
        <dbReference type="ARBA" id="ARBA00012180"/>
    </source>
</evidence>
<evidence type="ECO:0000256" key="12">
    <source>
        <dbReference type="SAM" id="MobiDB-lite"/>
    </source>
</evidence>
<keyword evidence="9" id="KW-0255">Endonuclease</keyword>
<feature type="region of interest" description="Disordered" evidence="12">
    <location>
        <begin position="391"/>
        <end position="423"/>
    </location>
</feature>
<evidence type="ECO:0000256" key="11">
    <source>
        <dbReference type="ARBA" id="ARBA00022842"/>
    </source>
</evidence>
<dbReference type="EC" id="3.1.26.4" evidence="5"/>
<evidence type="ECO:0000256" key="6">
    <source>
        <dbReference type="ARBA" id="ARBA00017721"/>
    </source>
</evidence>
<dbReference type="Pfam" id="PF00075">
    <property type="entry name" value="RNase_H"/>
    <property type="match status" value="1"/>
</dbReference>
<dbReference type="InterPro" id="IPR002156">
    <property type="entry name" value="RNaseH_domain"/>
</dbReference>
<dbReference type="FunFam" id="3.40.970.10:FF:000002">
    <property type="entry name" value="Ribonuclease H"/>
    <property type="match status" value="1"/>
</dbReference>
<comment type="similarity">
    <text evidence="4">Belongs to the RNase H family.</text>
</comment>
<protein>
    <recommendedName>
        <fullName evidence="6">Ribonuclease H</fullName>
        <ecNumber evidence="5">3.1.26.4</ecNumber>
    </recommendedName>
</protein>
<dbReference type="PANTHER" id="PTHR10642:SF26">
    <property type="entry name" value="RIBONUCLEASE H1"/>
    <property type="match status" value="1"/>
</dbReference>
<evidence type="ECO:0000256" key="3">
    <source>
        <dbReference type="ARBA" id="ARBA00004065"/>
    </source>
</evidence>
<proteinExistence type="inferred from homology"/>
<keyword evidence="10" id="KW-0378">Hydrolase</keyword>
<evidence type="ECO:0000256" key="8">
    <source>
        <dbReference type="ARBA" id="ARBA00022723"/>
    </source>
</evidence>
<dbReference type="EMBL" id="KQ759804">
    <property type="protein sequence ID" value="OAD62800.1"/>
    <property type="molecule type" value="Genomic_DNA"/>
</dbReference>
<dbReference type="PROSITE" id="PS50879">
    <property type="entry name" value="RNASE_H_1"/>
    <property type="match status" value="1"/>
</dbReference>
<evidence type="ECO:0000256" key="7">
    <source>
        <dbReference type="ARBA" id="ARBA00022722"/>
    </source>
</evidence>
<dbReference type="AlphaFoldDB" id="A0A310ST35"/>
<dbReference type="Proteomes" id="UP000250275">
    <property type="component" value="Unassembled WGS sequence"/>
</dbReference>
<evidence type="ECO:0000313" key="15">
    <source>
        <dbReference type="Proteomes" id="UP000250275"/>
    </source>
</evidence>
<dbReference type="Gene3D" id="3.30.420.10">
    <property type="entry name" value="Ribonuclease H-like superfamily/Ribonuclease H"/>
    <property type="match status" value="1"/>
</dbReference>
<accession>A0A310ST35</accession>
<keyword evidence="8" id="KW-0479">Metal-binding</keyword>
<keyword evidence="11" id="KW-0460">Magnesium</keyword>
<comment type="function">
    <text evidence="3">Endonuclease that specifically degrades the RNA of RNA-DNA hybrids.</text>
</comment>
<sequence length="423" mass="46779">MVFSFFLNILKRMPSAYYAVARGRKPGIYKTWDECKLQVDHFTGAKYKKFHIQEEAENFIKEYTNPGKKNSYRNATSILGKRSKLQNDQSSNMDSGTSFAKKLKKTDLKECSKVIQIENGSGGFNIDSDGYVNVYTDGACSSNGRTTARAGIGVWFGDDHPLNVSQAVVGRATNNMAEIQAVTIAAKQAKKAGIKKLKINTDSKFLISCINNWMPKWKANGWNTAANKPVINKIELLEMEEALKSLNIIWADLQQHPIKCEYSFFQTYSLFKQQSLIDSRGSGGTENAAILQRSSSVLGVRIFPCLGAEGLEGTSIGSQDGTHIASGWEPALSSSRYCYKRDSARGVRARSEGGIARGISKRGMTVVVKRTGAGRHARGWYCTMVTDGNRPGLDHGMTSLPRYQDTKDQRPMKTSPSPRASYL</sequence>
<dbReference type="InterPro" id="IPR050092">
    <property type="entry name" value="RNase_H"/>
</dbReference>
<dbReference type="GO" id="GO:0003676">
    <property type="term" value="F:nucleic acid binding"/>
    <property type="evidence" value="ECO:0007669"/>
    <property type="project" value="InterPro"/>
</dbReference>
<keyword evidence="15" id="KW-1185">Reference proteome</keyword>
<gene>
    <name evidence="14" type="ORF">WN48_07467</name>
</gene>
<dbReference type="SUPFAM" id="SSF53098">
    <property type="entry name" value="Ribonuclease H-like"/>
    <property type="match status" value="1"/>
</dbReference>
<dbReference type="OrthoDB" id="407198at2759"/>
<feature type="compositionally biased region" description="Polar residues" evidence="12">
    <location>
        <begin position="412"/>
        <end position="423"/>
    </location>
</feature>
<dbReference type="InterPro" id="IPR009027">
    <property type="entry name" value="Ribosomal_bL9/RNase_H1_N"/>
</dbReference>
<dbReference type="GO" id="GO:0043137">
    <property type="term" value="P:DNA replication, removal of RNA primer"/>
    <property type="evidence" value="ECO:0007669"/>
    <property type="project" value="TreeGrafter"/>
</dbReference>
<dbReference type="CDD" id="cd09280">
    <property type="entry name" value="RNase_HI_eukaryote_like"/>
    <property type="match status" value="1"/>
</dbReference>
<reference evidence="14 15" key="1">
    <citation type="submission" date="2015-07" db="EMBL/GenBank/DDBJ databases">
        <title>The genome of Eufriesea mexicana.</title>
        <authorList>
            <person name="Pan H."/>
            <person name="Kapheim K."/>
        </authorList>
    </citation>
    <scope>NUCLEOTIDE SEQUENCE [LARGE SCALE GENOMIC DNA]</scope>
    <source>
        <strain evidence="14">0111107269</strain>
        <tissue evidence="14">Whole body</tissue>
    </source>
</reference>
<dbReference type="InterPro" id="IPR012337">
    <property type="entry name" value="RNaseH-like_sf"/>
</dbReference>
<comment type="catalytic activity">
    <reaction evidence="1">
        <text>Endonucleolytic cleavage to 5'-phosphomonoester.</text>
        <dbReference type="EC" id="3.1.26.4"/>
    </reaction>
</comment>
<dbReference type="Pfam" id="PF01693">
    <property type="entry name" value="Cauli_VI"/>
    <property type="match status" value="1"/>
</dbReference>
<dbReference type="InterPro" id="IPR037056">
    <property type="entry name" value="RNase_H1_N_sf"/>
</dbReference>
<dbReference type="GO" id="GO:0004523">
    <property type="term" value="F:RNA-DNA hybrid ribonuclease activity"/>
    <property type="evidence" value="ECO:0007669"/>
    <property type="project" value="UniProtKB-EC"/>
</dbReference>
<dbReference type="InterPro" id="IPR011320">
    <property type="entry name" value="RNase_H1_N"/>
</dbReference>
<dbReference type="PANTHER" id="PTHR10642">
    <property type="entry name" value="RIBONUCLEASE H1"/>
    <property type="match status" value="1"/>
</dbReference>
<dbReference type="SUPFAM" id="SSF55658">
    <property type="entry name" value="L9 N-domain-like"/>
    <property type="match status" value="1"/>
</dbReference>
<keyword evidence="7" id="KW-0540">Nuclease</keyword>
<feature type="domain" description="RNase H type-1" evidence="13">
    <location>
        <begin position="128"/>
        <end position="286"/>
    </location>
</feature>
<dbReference type="InterPro" id="IPR036397">
    <property type="entry name" value="RNaseH_sf"/>
</dbReference>
<dbReference type="Gene3D" id="3.40.970.10">
    <property type="entry name" value="Ribonuclease H1, N-terminal domain"/>
    <property type="match status" value="1"/>
</dbReference>
<evidence type="ECO:0000313" key="14">
    <source>
        <dbReference type="EMBL" id="OAD62800.1"/>
    </source>
</evidence>
<comment type="cofactor">
    <cofactor evidence="2">
        <name>Mg(2+)</name>
        <dbReference type="ChEBI" id="CHEBI:18420"/>
    </cofactor>
</comment>
<evidence type="ECO:0000256" key="2">
    <source>
        <dbReference type="ARBA" id="ARBA00001946"/>
    </source>
</evidence>
<evidence type="ECO:0000256" key="9">
    <source>
        <dbReference type="ARBA" id="ARBA00022759"/>
    </source>
</evidence>
<evidence type="ECO:0000256" key="1">
    <source>
        <dbReference type="ARBA" id="ARBA00000077"/>
    </source>
</evidence>